<evidence type="ECO:0000259" key="9">
    <source>
        <dbReference type="PROSITE" id="PS50157"/>
    </source>
</evidence>
<dbReference type="EMBL" id="JAGMUU010000016">
    <property type="protein sequence ID" value="KAH7136938.1"/>
    <property type="molecule type" value="Genomic_DNA"/>
</dbReference>
<keyword evidence="3" id="KW-0805">Transcription regulation</keyword>
<proteinExistence type="predicted"/>
<evidence type="ECO:0000256" key="1">
    <source>
        <dbReference type="ARBA" id="ARBA00022723"/>
    </source>
</evidence>
<name>A0A9P9IVD4_9HYPO</name>
<dbReference type="SUPFAM" id="SSF57701">
    <property type="entry name" value="Zn2/Cys6 DNA-binding domain"/>
    <property type="match status" value="1"/>
</dbReference>
<keyword evidence="11" id="KW-1185">Reference proteome</keyword>
<dbReference type="SUPFAM" id="SSF57667">
    <property type="entry name" value="beta-beta-alpha zinc fingers"/>
    <property type="match status" value="1"/>
</dbReference>
<dbReference type="Gene3D" id="3.30.160.60">
    <property type="entry name" value="Classic Zinc Finger"/>
    <property type="match status" value="1"/>
</dbReference>
<evidence type="ECO:0000256" key="6">
    <source>
        <dbReference type="PROSITE-ProRule" id="PRU00042"/>
    </source>
</evidence>
<dbReference type="Proteomes" id="UP000717696">
    <property type="component" value="Unassembled WGS sequence"/>
</dbReference>
<dbReference type="GO" id="GO:0008270">
    <property type="term" value="F:zinc ion binding"/>
    <property type="evidence" value="ECO:0007669"/>
    <property type="project" value="UniProtKB-KW"/>
</dbReference>
<dbReference type="PROSITE" id="PS00463">
    <property type="entry name" value="ZN2_CY6_FUNGAL_1"/>
    <property type="match status" value="1"/>
</dbReference>
<evidence type="ECO:0000313" key="10">
    <source>
        <dbReference type="EMBL" id="KAH7136938.1"/>
    </source>
</evidence>
<evidence type="ECO:0008006" key="12">
    <source>
        <dbReference type="Google" id="ProtNLM"/>
    </source>
</evidence>
<reference evidence="10" key="1">
    <citation type="journal article" date="2021" name="Nat. Commun.">
        <title>Genetic determinants of endophytism in the Arabidopsis root mycobiome.</title>
        <authorList>
            <person name="Mesny F."/>
            <person name="Miyauchi S."/>
            <person name="Thiergart T."/>
            <person name="Pickel B."/>
            <person name="Atanasova L."/>
            <person name="Karlsson M."/>
            <person name="Huettel B."/>
            <person name="Barry K.W."/>
            <person name="Haridas S."/>
            <person name="Chen C."/>
            <person name="Bauer D."/>
            <person name="Andreopoulos W."/>
            <person name="Pangilinan J."/>
            <person name="LaButti K."/>
            <person name="Riley R."/>
            <person name="Lipzen A."/>
            <person name="Clum A."/>
            <person name="Drula E."/>
            <person name="Henrissat B."/>
            <person name="Kohler A."/>
            <person name="Grigoriev I.V."/>
            <person name="Martin F.M."/>
            <person name="Hacquard S."/>
        </authorList>
    </citation>
    <scope>NUCLEOTIDE SEQUENCE</scope>
    <source>
        <strain evidence="10">MPI-CAGE-AT-0021</strain>
    </source>
</reference>
<dbReference type="InterPro" id="IPR013087">
    <property type="entry name" value="Znf_C2H2_type"/>
</dbReference>
<dbReference type="GO" id="GO:0000981">
    <property type="term" value="F:DNA-binding transcription factor activity, RNA polymerase II-specific"/>
    <property type="evidence" value="ECO:0007669"/>
    <property type="project" value="InterPro"/>
</dbReference>
<feature type="domain" description="Zn(2)-C6 fungal-type" evidence="8">
    <location>
        <begin position="86"/>
        <end position="115"/>
    </location>
</feature>
<dbReference type="Pfam" id="PF00172">
    <property type="entry name" value="Zn_clus"/>
    <property type="match status" value="1"/>
</dbReference>
<dbReference type="PROSITE" id="PS50048">
    <property type="entry name" value="ZN2_CY6_FUNGAL_2"/>
    <property type="match status" value="1"/>
</dbReference>
<evidence type="ECO:0000259" key="8">
    <source>
        <dbReference type="PROSITE" id="PS50048"/>
    </source>
</evidence>
<evidence type="ECO:0000256" key="2">
    <source>
        <dbReference type="ARBA" id="ARBA00022833"/>
    </source>
</evidence>
<keyword evidence="6" id="KW-0863">Zinc-finger</keyword>
<evidence type="ECO:0000313" key="11">
    <source>
        <dbReference type="Proteomes" id="UP000717696"/>
    </source>
</evidence>
<dbReference type="InterPro" id="IPR036236">
    <property type="entry name" value="Znf_C2H2_sf"/>
</dbReference>
<dbReference type="PROSITE" id="PS50157">
    <property type="entry name" value="ZINC_FINGER_C2H2_2"/>
    <property type="match status" value="1"/>
</dbReference>
<dbReference type="InterPro" id="IPR001138">
    <property type="entry name" value="Zn2Cys6_DnaBD"/>
</dbReference>
<feature type="compositionally biased region" description="Polar residues" evidence="7">
    <location>
        <begin position="8"/>
        <end position="20"/>
    </location>
</feature>
<comment type="caution">
    <text evidence="10">The sequence shown here is derived from an EMBL/GenBank/DDBJ whole genome shotgun (WGS) entry which is preliminary data.</text>
</comment>
<gene>
    <name evidence="10" type="ORF">B0J13DRAFT_587068</name>
</gene>
<evidence type="ECO:0000256" key="3">
    <source>
        <dbReference type="ARBA" id="ARBA00023015"/>
    </source>
</evidence>
<evidence type="ECO:0000256" key="4">
    <source>
        <dbReference type="ARBA" id="ARBA00023163"/>
    </source>
</evidence>
<dbReference type="AlphaFoldDB" id="A0A9P9IVD4"/>
<dbReference type="OrthoDB" id="654211at2759"/>
<keyword evidence="4" id="KW-0804">Transcription</keyword>
<evidence type="ECO:0000256" key="7">
    <source>
        <dbReference type="SAM" id="MobiDB-lite"/>
    </source>
</evidence>
<keyword evidence="5" id="KW-0539">Nucleus</keyword>
<evidence type="ECO:0000256" key="5">
    <source>
        <dbReference type="ARBA" id="ARBA00023242"/>
    </source>
</evidence>
<accession>A0A9P9IVD4</accession>
<sequence>MSRRTDVTRSSANSEGQPTSRHVCHCGKGFVRKEHLRRHQTTHDERKFICSVCQRSFTRNIQSDLLRRHLTRHNMPAPPDLRRGRACDACRANKATCGRGTQCTRCTRRGINCTYKFVSTNQGCGQSSMKDVTSSASTALPQHAPRHVGVREALMPPATSMGTEVSQSSGEDTLAARLMQIANKLSSREISVEEDPKVSSQDNEWMEANSNAFFERFNDAWPIVHGPLFFQNDGSFIVSISVVMISSWLDNPNDFSELALQIHEALMEQFFRWLSERVVARATVLRGMLVSSMREMGFFICESAACEQRTHYPGTFIPYLQIIRDRWKRLIVALYKVDVYLSIARDQPPALYREEMDATMPSTYSLWNSCDLNVFFERLSQEPTGRAGFRLSEVMDNPSSPAKSLVLLEEIQLALCGLRPEIWNHAQVMRRNTEFGRLVLNSLPSSARQLETWKADLDRITHQCSQSFHTGQTEEFPFSAYIGKYHEDPQRAKARAMTNTKCLASDCRMTYHLQGLQLYADIRIINTVARSMTHSGDDGSSASLRMQKHRSLLNAWASTSESRRALLHAIAVLWEREADLKESQPQKTSVDPIAWLTVSMSALVVWAWLVFSTAACSCIPILSHIDIGVEPTNLQNTAQLEGWIRSGGTAALQSIPLCRCRADRWMVRYNALLPHGSRRWELSDGIAPVLQQRTSDQ</sequence>
<keyword evidence="1" id="KW-0479">Metal-binding</keyword>
<dbReference type="PANTHER" id="PTHR47660">
    <property type="entry name" value="TRANSCRIPTION FACTOR WITH C2H2 AND ZN(2)-CYS(6) DNA BINDING DOMAIN (EUROFUNG)-RELATED-RELATED"/>
    <property type="match status" value="1"/>
</dbReference>
<organism evidence="10 11">
    <name type="scientific">Dactylonectria estremocensis</name>
    <dbReference type="NCBI Taxonomy" id="1079267"/>
    <lineage>
        <taxon>Eukaryota</taxon>
        <taxon>Fungi</taxon>
        <taxon>Dikarya</taxon>
        <taxon>Ascomycota</taxon>
        <taxon>Pezizomycotina</taxon>
        <taxon>Sordariomycetes</taxon>
        <taxon>Hypocreomycetidae</taxon>
        <taxon>Hypocreales</taxon>
        <taxon>Nectriaceae</taxon>
        <taxon>Dactylonectria</taxon>
    </lineage>
</organism>
<keyword evidence="2" id="KW-0862">Zinc</keyword>
<protein>
    <recommendedName>
        <fullName evidence="12">Zn(2)-C6 fungal-type domain-containing protein</fullName>
    </recommendedName>
</protein>
<dbReference type="CDD" id="cd00067">
    <property type="entry name" value="GAL4"/>
    <property type="match status" value="1"/>
</dbReference>
<feature type="region of interest" description="Disordered" evidence="7">
    <location>
        <begin position="1"/>
        <end position="20"/>
    </location>
</feature>
<dbReference type="InterPro" id="IPR036864">
    <property type="entry name" value="Zn2-C6_fun-type_DNA-bd_sf"/>
</dbReference>
<dbReference type="Gene3D" id="4.10.240.10">
    <property type="entry name" value="Zn(2)-C6 fungal-type DNA-binding domain"/>
    <property type="match status" value="1"/>
</dbReference>
<feature type="domain" description="C2H2-type" evidence="9">
    <location>
        <begin position="22"/>
        <end position="48"/>
    </location>
</feature>